<keyword evidence="2" id="KW-1185">Reference proteome</keyword>
<protein>
    <submittedName>
        <fullName evidence="1">Uncharacterized protein</fullName>
    </submittedName>
</protein>
<accession>A0ABR7Q3B7</accession>
<reference evidence="1 2" key="1">
    <citation type="submission" date="2020-07" db="EMBL/GenBank/DDBJ databases">
        <title>Description of Kordia aestuariivivens sp. nov., isolated from a tidal flat.</title>
        <authorList>
            <person name="Park S."/>
            <person name="Yoon J.-H."/>
        </authorList>
    </citation>
    <scope>NUCLEOTIDE SEQUENCE [LARGE SCALE GENOMIC DNA]</scope>
    <source>
        <strain evidence="1 2">YSTF-M3</strain>
    </source>
</reference>
<sequence length="123" mass="14566">MDYLDEKNFVEGFGFSYCDYEFHEDQSYQACLRIQSTLNDLISEGFSRYNAILEICKQVNISFEILLKLNHVITITTFMNNKEWSKNTFNGNRYDASKILGSEIHELFYIRFKNIIYIENASK</sequence>
<gene>
    <name evidence="1" type="ORF">H2O64_00065</name>
</gene>
<comment type="caution">
    <text evidence="1">The sequence shown here is derived from an EMBL/GenBank/DDBJ whole genome shotgun (WGS) entry which is preliminary data.</text>
</comment>
<dbReference type="Proteomes" id="UP000619238">
    <property type="component" value="Unassembled WGS sequence"/>
</dbReference>
<evidence type="ECO:0000313" key="2">
    <source>
        <dbReference type="Proteomes" id="UP000619238"/>
    </source>
</evidence>
<dbReference type="EMBL" id="JACGWS010000001">
    <property type="protein sequence ID" value="MBC8753044.1"/>
    <property type="molecule type" value="Genomic_DNA"/>
</dbReference>
<dbReference type="RefSeq" id="WP_187560093.1">
    <property type="nucleotide sequence ID" value="NZ_JACGWS010000001.1"/>
</dbReference>
<organism evidence="1 2">
    <name type="scientific">Kordia aestuariivivens</name>
    <dbReference type="NCBI Taxonomy" id="2759037"/>
    <lineage>
        <taxon>Bacteria</taxon>
        <taxon>Pseudomonadati</taxon>
        <taxon>Bacteroidota</taxon>
        <taxon>Flavobacteriia</taxon>
        <taxon>Flavobacteriales</taxon>
        <taxon>Flavobacteriaceae</taxon>
        <taxon>Kordia</taxon>
    </lineage>
</organism>
<evidence type="ECO:0000313" key="1">
    <source>
        <dbReference type="EMBL" id="MBC8753044.1"/>
    </source>
</evidence>
<name>A0ABR7Q3B7_9FLAO</name>
<proteinExistence type="predicted"/>